<accession>A0A6C7E1X6</accession>
<dbReference type="SMART" id="SM00421">
    <property type="entry name" value="HTH_LUXR"/>
    <property type="match status" value="1"/>
</dbReference>
<dbReference type="GO" id="GO:0006355">
    <property type="term" value="P:regulation of DNA-templated transcription"/>
    <property type="evidence" value="ECO:0007669"/>
    <property type="project" value="InterPro"/>
</dbReference>
<gene>
    <name evidence="8" type="ORF">YM304_05390</name>
</gene>
<dbReference type="CDD" id="cd17535">
    <property type="entry name" value="REC_NarL-like"/>
    <property type="match status" value="1"/>
</dbReference>
<feature type="modified residue" description="4-aspartylphosphate" evidence="5">
    <location>
        <position position="54"/>
    </location>
</feature>
<keyword evidence="4" id="KW-0804">Transcription</keyword>
<dbReference type="PROSITE" id="PS50043">
    <property type="entry name" value="HTH_LUXR_2"/>
    <property type="match status" value="1"/>
</dbReference>
<evidence type="ECO:0000256" key="1">
    <source>
        <dbReference type="ARBA" id="ARBA00022553"/>
    </source>
</evidence>
<dbReference type="PROSITE" id="PS00622">
    <property type="entry name" value="HTH_LUXR_1"/>
    <property type="match status" value="1"/>
</dbReference>
<feature type="domain" description="HTH luxR-type" evidence="6">
    <location>
        <begin position="146"/>
        <end position="211"/>
    </location>
</feature>
<dbReference type="SUPFAM" id="SSF46894">
    <property type="entry name" value="C-terminal effector domain of the bipartite response regulators"/>
    <property type="match status" value="1"/>
</dbReference>
<dbReference type="EMBL" id="AP012057">
    <property type="protein sequence ID" value="BAN00853.1"/>
    <property type="molecule type" value="Genomic_DNA"/>
</dbReference>
<keyword evidence="3" id="KW-0238">DNA-binding</keyword>
<dbReference type="PRINTS" id="PR00038">
    <property type="entry name" value="HTHLUXR"/>
</dbReference>
<dbReference type="AlphaFoldDB" id="A0A6C7E1X6"/>
<evidence type="ECO:0000256" key="5">
    <source>
        <dbReference type="PROSITE-ProRule" id="PRU00169"/>
    </source>
</evidence>
<reference evidence="8 9" key="1">
    <citation type="journal article" date="2013" name="Int. J. Syst. Evol. Microbiol.">
        <title>Ilumatobacter nonamiense sp. nov. and Ilumatobacter coccineum sp. nov., isolated from seashore sand.</title>
        <authorList>
            <person name="Matsumoto A."/>
            <person name="Kasai H."/>
            <person name="Matsuo Y."/>
            <person name="Shizuri Y."/>
            <person name="Ichikawa N."/>
            <person name="Fujita N."/>
            <person name="Omura S."/>
            <person name="Takahashi Y."/>
        </authorList>
    </citation>
    <scope>NUCLEOTIDE SEQUENCE [LARGE SCALE GENOMIC DNA]</scope>
    <source>
        <strain evidence="9">NBRC 103263 / KCTC 29153 / YM16-304</strain>
    </source>
</reference>
<organism evidence="8 9">
    <name type="scientific">Ilumatobacter coccineus (strain NBRC 103263 / KCTC 29153 / YM16-304)</name>
    <dbReference type="NCBI Taxonomy" id="1313172"/>
    <lineage>
        <taxon>Bacteria</taxon>
        <taxon>Bacillati</taxon>
        <taxon>Actinomycetota</taxon>
        <taxon>Acidimicrobiia</taxon>
        <taxon>Acidimicrobiales</taxon>
        <taxon>Ilumatobacteraceae</taxon>
        <taxon>Ilumatobacter</taxon>
    </lineage>
</organism>
<proteinExistence type="predicted"/>
<dbReference type="GO" id="GO:0000160">
    <property type="term" value="P:phosphorelay signal transduction system"/>
    <property type="evidence" value="ECO:0007669"/>
    <property type="project" value="InterPro"/>
</dbReference>
<dbReference type="KEGG" id="aym:YM304_05390"/>
<dbReference type="InterPro" id="IPR011006">
    <property type="entry name" value="CheY-like_superfamily"/>
</dbReference>
<evidence type="ECO:0000313" key="9">
    <source>
        <dbReference type="Proteomes" id="UP000011863"/>
    </source>
</evidence>
<dbReference type="Pfam" id="PF00072">
    <property type="entry name" value="Response_reg"/>
    <property type="match status" value="1"/>
</dbReference>
<keyword evidence="1 5" id="KW-0597">Phosphoprotein</keyword>
<name>A0A6C7E1X6_ILUCY</name>
<sequence length="214" mass="22585">MIRVLIADDQDLVRAGFRMILDATDGIDVVGEADNGRDAVTKAQHLRPDVCLFDIRMPELDGLAATALIAGPDVAEPLNVVVITTFDLDEYVYGALQAGAIGFLLKNAAPELLVAAVRAAANGDSLISPEITTRLLDHVVAPNAPSSLSESPLTDRETEVVAAVARGLSNAEVATELHVSVSTVKAHIAAAMSKLDARNRVELVIWAYEHGLSG</sequence>
<dbReference type="InterPro" id="IPR001789">
    <property type="entry name" value="Sig_transdc_resp-reg_receiver"/>
</dbReference>
<dbReference type="InterPro" id="IPR058245">
    <property type="entry name" value="NreC/VraR/RcsB-like_REC"/>
</dbReference>
<evidence type="ECO:0000256" key="4">
    <source>
        <dbReference type="ARBA" id="ARBA00023163"/>
    </source>
</evidence>
<keyword evidence="9" id="KW-1185">Reference proteome</keyword>
<dbReference type="InterPro" id="IPR000792">
    <property type="entry name" value="Tscrpt_reg_LuxR_C"/>
</dbReference>
<dbReference type="InterPro" id="IPR039420">
    <property type="entry name" value="WalR-like"/>
</dbReference>
<evidence type="ECO:0000256" key="2">
    <source>
        <dbReference type="ARBA" id="ARBA00023015"/>
    </source>
</evidence>
<dbReference type="Gene3D" id="3.40.50.2300">
    <property type="match status" value="1"/>
</dbReference>
<evidence type="ECO:0000313" key="8">
    <source>
        <dbReference type="EMBL" id="BAN00853.1"/>
    </source>
</evidence>
<evidence type="ECO:0000259" key="7">
    <source>
        <dbReference type="PROSITE" id="PS50110"/>
    </source>
</evidence>
<evidence type="ECO:0000259" key="6">
    <source>
        <dbReference type="PROSITE" id="PS50043"/>
    </source>
</evidence>
<dbReference type="SMART" id="SM00448">
    <property type="entry name" value="REC"/>
    <property type="match status" value="1"/>
</dbReference>
<dbReference type="PANTHER" id="PTHR43214:SF24">
    <property type="entry name" value="TRANSCRIPTIONAL REGULATORY PROTEIN NARL-RELATED"/>
    <property type="match status" value="1"/>
</dbReference>
<dbReference type="Pfam" id="PF00196">
    <property type="entry name" value="GerE"/>
    <property type="match status" value="1"/>
</dbReference>
<feature type="domain" description="Response regulatory" evidence="7">
    <location>
        <begin position="3"/>
        <end position="121"/>
    </location>
</feature>
<dbReference type="PROSITE" id="PS50110">
    <property type="entry name" value="RESPONSE_REGULATORY"/>
    <property type="match status" value="1"/>
</dbReference>
<dbReference type="RefSeq" id="WP_015440101.1">
    <property type="nucleotide sequence ID" value="NC_020520.1"/>
</dbReference>
<dbReference type="CDD" id="cd06170">
    <property type="entry name" value="LuxR_C_like"/>
    <property type="match status" value="1"/>
</dbReference>
<dbReference type="GO" id="GO:0003677">
    <property type="term" value="F:DNA binding"/>
    <property type="evidence" value="ECO:0007669"/>
    <property type="project" value="UniProtKB-KW"/>
</dbReference>
<dbReference type="PANTHER" id="PTHR43214">
    <property type="entry name" value="TWO-COMPONENT RESPONSE REGULATOR"/>
    <property type="match status" value="1"/>
</dbReference>
<dbReference type="SUPFAM" id="SSF52172">
    <property type="entry name" value="CheY-like"/>
    <property type="match status" value="1"/>
</dbReference>
<dbReference type="OrthoDB" id="9808843at2"/>
<keyword evidence="2" id="KW-0805">Transcription regulation</keyword>
<dbReference type="Proteomes" id="UP000011863">
    <property type="component" value="Chromosome"/>
</dbReference>
<evidence type="ECO:0000256" key="3">
    <source>
        <dbReference type="ARBA" id="ARBA00023125"/>
    </source>
</evidence>
<dbReference type="InterPro" id="IPR016032">
    <property type="entry name" value="Sig_transdc_resp-reg_C-effctor"/>
</dbReference>
<protein>
    <submittedName>
        <fullName evidence="8">Putative NarL family two-component response regulator</fullName>
    </submittedName>
</protein>